<dbReference type="CDD" id="cd03228">
    <property type="entry name" value="ABCC_MRP_Like"/>
    <property type="match status" value="1"/>
</dbReference>
<comment type="subcellular location">
    <subcellularLocation>
        <location evidence="1">Cell membrane</location>
        <topology evidence="1">Multi-pass membrane protein</topology>
    </subcellularLocation>
</comment>
<dbReference type="RefSeq" id="WP_283712813.1">
    <property type="nucleotide sequence ID" value="NZ_JASJEW010000002.1"/>
</dbReference>
<proteinExistence type="predicted"/>
<evidence type="ECO:0000256" key="2">
    <source>
        <dbReference type="ARBA" id="ARBA00022692"/>
    </source>
</evidence>
<dbReference type="InterPro" id="IPR027417">
    <property type="entry name" value="P-loop_NTPase"/>
</dbReference>
<feature type="transmembrane region" description="Helical" evidence="8">
    <location>
        <begin position="269"/>
        <end position="287"/>
    </location>
</feature>
<keyword evidence="6 8" id="KW-0472">Membrane</keyword>
<feature type="transmembrane region" description="Helical" evidence="8">
    <location>
        <begin position="56"/>
        <end position="76"/>
    </location>
</feature>
<keyword evidence="4" id="KW-0067">ATP-binding</keyword>
<comment type="caution">
    <text evidence="11">The sequence shown here is derived from an EMBL/GenBank/DDBJ whole genome shotgun (WGS) entry which is preliminary data.</text>
</comment>
<keyword evidence="5 8" id="KW-1133">Transmembrane helix</keyword>
<feature type="compositionally biased region" description="Low complexity" evidence="7">
    <location>
        <begin position="584"/>
        <end position="598"/>
    </location>
</feature>
<evidence type="ECO:0000256" key="5">
    <source>
        <dbReference type="ARBA" id="ARBA00022989"/>
    </source>
</evidence>
<feature type="domain" description="ABC transmembrane type-1" evidence="10">
    <location>
        <begin position="629"/>
        <end position="911"/>
    </location>
</feature>
<dbReference type="InterPro" id="IPR036640">
    <property type="entry name" value="ABC1_TM_sf"/>
</dbReference>
<dbReference type="Pfam" id="PF00664">
    <property type="entry name" value="ABC_membrane"/>
    <property type="match status" value="2"/>
</dbReference>
<evidence type="ECO:0000256" key="3">
    <source>
        <dbReference type="ARBA" id="ARBA00022741"/>
    </source>
</evidence>
<dbReference type="InterPro" id="IPR017871">
    <property type="entry name" value="ABC_transporter-like_CS"/>
</dbReference>
<dbReference type="PANTHER" id="PTHR24221">
    <property type="entry name" value="ATP-BINDING CASSETTE SUB-FAMILY B"/>
    <property type="match status" value="1"/>
</dbReference>
<feature type="transmembrane region" description="Helical" evidence="8">
    <location>
        <begin position="743"/>
        <end position="764"/>
    </location>
</feature>
<dbReference type="InterPro" id="IPR003439">
    <property type="entry name" value="ABC_transporter-like_ATP-bd"/>
</dbReference>
<dbReference type="Pfam" id="PF00005">
    <property type="entry name" value="ABC_tran"/>
    <property type="match status" value="2"/>
</dbReference>
<feature type="transmembrane region" description="Helical" evidence="8">
    <location>
        <begin position="243"/>
        <end position="263"/>
    </location>
</feature>
<dbReference type="PROSITE" id="PS50893">
    <property type="entry name" value="ABC_TRANSPORTER_2"/>
    <property type="match status" value="2"/>
</dbReference>
<dbReference type="NCBIfam" id="TIGR02868">
    <property type="entry name" value="CydC"/>
    <property type="match status" value="1"/>
</dbReference>
<evidence type="ECO:0000256" key="7">
    <source>
        <dbReference type="SAM" id="MobiDB-lite"/>
    </source>
</evidence>
<keyword evidence="2 8" id="KW-0812">Transmembrane</keyword>
<feature type="transmembrane region" description="Helical" evidence="8">
    <location>
        <begin position="624"/>
        <end position="650"/>
    </location>
</feature>
<dbReference type="CDD" id="cd18781">
    <property type="entry name" value="ABC_6TM_AarD_CydDC_like"/>
    <property type="match status" value="1"/>
</dbReference>
<dbReference type="InterPro" id="IPR003593">
    <property type="entry name" value="AAA+_ATPase"/>
</dbReference>
<keyword evidence="3" id="KW-0547">Nucleotide-binding</keyword>
<feature type="transmembrane region" description="Helical" evidence="8">
    <location>
        <begin position="770"/>
        <end position="790"/>
    </location>
</feature>
<dbReference type="PROSITE" id="PS00211">
    <property type="entry name" value="ABC_TRANSPORTER_1"/>
    <property type="match status" value="2"/>
</dbReference>
<evidence type="ECO:0000256" key="8">
    <source>
        <dbReference type="SAM" id="Phobius"/>
    </source>
</evidence>
<dbReference type="SUPFAM" id="SSF52540">
    <property type="entry name" value="P-loop containing nucleoside triphosphate hydrolases"/>
    <property type="match status" value="2"/>
</dbReference>
<feature type="transmembrane region" description="Helical" evidence="8">
    <location>
        <begin position="885"/>
        <end position="903"/>
    </location>
</feature>
<dbReference type="Gene3D" id="1.20.1560.10">
    <property type="entry name" value="ABC transporter type 1, transmembrane domain"/>
    <property type="match status" value="2"/>
</dbReference>
<feature type="region of interest" description="Disordered" evidence="7">
    <location>
        <begin position="575"/>
        <end position="598"/>
    </location>
</feature>
<sequence length="1162" mass="122058">MFDKRLVSLVPGCLGLVLASVAGKWVALVATIGIFWTLSGFVATLAGAGAPVLAPLPAIALLGTLVVLRAVALYLGQEAGDRLALRAKATVRARVNARLTELGPAYAETVSTSEAVQTAVEGAEQLEVYFGGYLPQLFYAVLAPVTLFVALVGVAGLPATLLLVCVPLIPMSIMAVMRRAKEVGAAYWDSYVDLGGSFLEAVQGLTTLKVFGADERWHRSMNEEAEGFRKATMRMLMLQLRSIAVMDLVAFGGAALGIVVAVWQLSTGVVTLAAAFMVVFLSQEFFLPMRRLGSLFHTAMNGMSAARSLWALLDAESPEPGTQQVSGGSAIALRDVGYRYGERTVLAGVTLAIEPGTLTALVGESGSGKSTLASIIAGRKRAYEGDVRIGNVELRDADPASLMGQVVLVGTDAHLFCGTVRENLLAADATATDEQLWKALEAARVADFVRASGGLDMAVEENASNLSGGQRQRLAVARALVADAPVYLFDEATSNVDAESEAAIDDLVASLASAGKTVIVVAHRLASVTGAHRIVLLEHGRLAEQGTHEELLAADGAYARLWDTQERLGAWAAPSGEPVATRQPEQPVAAPAPTAAAPDRPALAGRPGVLRTLWRLSGLVRPMAGWLALAVIMGSLGSLAATLLMAFGAFGLMDAAGQSTGVPMVTALVLVGLCGLLRGPLHYAEQLLNHYIAFKLLARVRDVVFSALRRLAPARLEGRRAGDLVSLATTDIELLEVFYAHTLSPVAIAVVSCVVMLAFVGVLAPSLLPVAFVGYVVLGVVLPWVGNRLCGDAGHEARRQAGAISAYVLDGLRGLAETLQYGVADDRARELADRTRAAAVPERALQQRNALNESVADTVTWVVSLAMLGLAWHEVQTGTLSLAPAFVAAFAYLSSFGPVLAVCRLGTSLQRTIAAGGRVLALLDEQPETEDVTEGESLGTEHPRVTADGVSFSYDGAACDGPAVLDDVSIAVKPGSITCVSGASGSGKSTLLKLMMRFWDPTDGSVRINGQDLRTVETVSLRATEGYLTQTAQLFCGTLRDNLAIAKADATDDELLAALHDAALDGLLARLPHCLDTPVAELGSSLSGGERQRLGLARVFLHDASLVLLDEPTSNLDALSEASVMEAIARSKGRRTVVLVSHRTSTTGFADAFYSVQDGRVS</sequence>
<evidence type="ECO:0000256" key="6">
    <source>
        <dbReference type="ARBA" id="ARBA00023136"/>
    </source>
</evidence>
<evidence type="ECO:0000256" key="4">
    <source>
        <dbReference type="ARBA" id="ARBA00022840"/>
    </source>
</evidence>
<dbReference type="PROSITE" id="PS50929">
    <property type="entry name" value="ABC_TM1F"/>
    <property type="match status" value="2"/>
</dbReference>
<reference evidence="11" key="1">
    <citation type="submission" date="2023-05" db="EMBL/GenBank/DDBJ databases">
        <title>[olsenella] sp. nov., isolated from a pig farm feces dump.</title>
        <authorList>
            <person name="Chang Y.-H."/>
        </authorList>
    </citation>
    <scope>NUCLEOTIDE SEQUENCE</scope>
    <source>
        <strain evidence="11">YH-ols2217</strain>
    </source>
</reference>
<evidence type="ECO:0000259" key="9">
    <source>
        <dbReference type="PROSITE" id="PS50893"/>
    </source>
</evidence>
<gene>
    <name evidence="11" type="primary">cydC</name>
    <name evidence="11" type="ORF">QJ043_06315</name>
</gene>
<feature type="transmembrane region" description="Helical" evidence="8">
    <location>
        <begin position="137"/>
        <end position="169"/>
    </location>
</feature>
<evidence type="ECO:0000313" key="11">
    <source>
        <dbReference type="EMBL" id="MDJ1129691.1"/>
    </source>
</evidence>
<feature type="domain" description="ABC transporter" evidence="9">
    <location>
        <begin position="945"/>
        <end position="1162"/>
    </location>
</feature>
<dbReference type="PANTHER" id="PTHR24221:SF654">
    <property type="entry name" value="ATP-BINDING CASSETTE SUB-FAMILY B MEMBER 6"/>
    <property type="match status" value="1"/>
</dbReference>
<dbReference type="InterPro" id="IPR011527">
    <property type="entry name" value="ABC1_TM_dom"/>
</dbReference>
<feature type="transmembrane region" description="Helical" evidence="8">
    <location>
        <begin position="662"/>
        <end position="681"/>
    </location>
</feature>
<dbReference type="EMBL" id="JASJEX010000003">
    <property type="protein sequence ID" value="MDJ1129691.1"/>
    <property type="molecule type" value="Genomic_DNA"/>
</dbReference>
<dbReference type="SMART" id="SM00382">
    <property type="entry name" value="AAA"/>
    <property type="match status" value="2"/>
</dbReference>
<feature type="domain" description="ABC transmembrane type-1" evidence="10">
    <location>
        <begin position="18"/>
        <end position="301"/>
    </location>
</feature>
<evidence type="ECO:0000256" key="1">
    <source>
        <dbReference type="ARBA" id="ARBA00004651"/>
    </source>
</evidence>
<evidence type="ECO:0000259" key="10">
    <source>
        <dbReference type="PROSITE" id="PS50929"/>
    </source>
</evidence>
<keyword evidence="12" id="KW-1185">Reference proteome</keyword>
<name>A0ABT6ZKX0_9ACTN</name>
<protein>
    <submittedName>
        <fullName evidence="11">Thiol reductant ABC exporter subunit CydC</fullName>
    </submittedName>
</protein>
<dbReference type="Gene3D" id="3.40.50.300">
    <property type="entry name" value="P-loop containing nucleotide triphosphate hydrolases"/>
    <property type="match status" value="2"/>
</dbReference>
<dbReference type="SUPFAM" id="SSF90123">
    <property type="entry name" value="ABC transporter transmembrane region"/>
    <property type="match status" value="2"/>
</dbReference>
<dbReference type="Proteomes" id="UP001431693">
    <property type="component" value="Unassembled WGS sequence"/>
</dbReference>
<dbReference type="InterPro" id="IPR039421">
    <property type="entry name" value="Type_1_exporter"/>
</dbReference>
<evidence type="ECO:0000313" key="12">
    <source>
        <dbReference type="Proteomes" id="UP001431693"/>
    </source>
</evidence>
<accession>A0ABT6ZKX0</accession>
<feature type="domain" description="ABC transporter" evidence="9">
    <location>
        <begin position="331"/>
        <end position="564"/>
    </location>
</feature>
<dbReference type="InterPro" id="IPR014223">
    <property type="entry name" value="ABC_CydC/D"/>
</dbReference>
<organism evidence="11 12">
    <name type="scientific">Kribbibacterium absianum</name>
    <dbReference type="NCBI Taxonomy" id="3044210"/>
    <lineage>
        <taxon>Bacteria</taxon>
        <taxon>Bacillati</taxon>
        <taxon>Actinomycetota</taxon>
        <taxon>Coriobacteriia</taxon>
        <taxon>Coriobacteriales</taxon>
        <taxon>Kribbibacteriaceae</taxon>
        <taxon>Kribbibacterium</taxon>
    </lineage>
</organism>